<gene>
    <name evidence="1" type="ORF">Vadar_002487</name>
</gene>
<sequence>MAQFVGDDEIESLRVDLAEIGKSLRSPFRRHSSSSRSNSCRSTFVKDDIDDERASRCDEINVEDDIGTLRPSLFDENNGSSHVDVQGIKSAVDATKLGALERQMFVENLIKDIEHDNLRLLQRMRERLDKVGVELPRVEVRYNNLRVEAECEVVHGKPLPTLWNSLRSIALGCAKLPGLTSQEAKITIINDVNGIIKPGRMTLLLGPPGCGKTTLLKALSGNLNKSVRVAGQVLYNGYKLEEFIPQKTSAYISQHDLHIPQMTEGNT</sequence>
<keyword evidence="2" id="KW-1185">Reference proteome</keyword>
<evidence type="ECO:0000313" key="1">
    <source>
        <dbReference type="EMBL" id="KAH7833029.1"/>
    </source>
</evidence>
<evidence type="ECO:0000313" key="2">
    <source>
        <dbReference type="Proteomes" id="UP000828048"/>
    </source>
</evidence>
<dbReference type="EMBL" id="CM037152">
    <property type="protein sequence ID" value="KAH7833029.1"/>
    <property type="molecule type" value="Genomic_DNA"/>
</dbReference>
<name>A0ACB7WXB5_9ERIC</name>
<proteinExistence type="predicted"/>
<comment type="caution">
    <text evidence="1">The sequence shown here is derived from an EMBL/GenBank/DDBJ whole genome shotgun (WGS) entry which is preliminary data.</text>
</comment>
<organism evidence="1 2">
    <name type="scientific">Vaccinium darrowii</name>
    <dbReference type="NCBI Taxonomy" id="229202"/>
    <lineage>
        <taxon>Eukaryota</taxon>
        <taxon>Viridiplantae</taxon>
        <taxon>Streptophyta</taxon>
        <taxon>Embryophyta</taxon>
        <taxon>Tracheophyta</taxon>
        <taxon>Spermatophyta</taxon>
        <taxon>Magnoliopsida</taxon>
        <taxon>eudicotyledons</taxon>
        <taxon>Gunneridae</taxon>
        <taxon>Pentapetalae</taxon>
        <taxon>asterids</taxon>
        <taxon>Ericales</taxon>
        <taxon>Ericaceae</taxon>
        <taxon>Vaccinioideae</taxon>
        <taxon>Vaccinieae</taxon>
        <taxon>Vaccinium</taxon>
    </lineage>
</organism>
<dbReference type="Proteomes" id="UP000828048">
    <property type="component" value="Chromosome 2"/>
</dbReference>
<reference evidence="1 2" key="1">
    <citation type="journal article" date="2021" name="Hortic Res">
        <title>High-quality reference genome and annotation aids understanding of berry development for evergreen blueberry (Vaccinium darrowii).</title>
        <authorList>
            <person name="Yu J."/>
            <person name="Hulse-Kemp A.M."/>
            <person name="Babiker E."/>
            <person name="Staton M."/>
        </authorList>
    </citation>
    <scope>NUCLEOTIDE SEQUENCE [LARGE SCALE GENOMIC DNA]</scope>
    <source>
        <strain evidence="2">cv. NJ 8807/NJ 8810</strain>
        <tissue evidence="1">Young leaf</tissue>
    </source>
</reference>
<accession>A0ACB7WXB5</accession>
<protein>
    <submittedName>
        <fullName evidence="1">Uncharacterized protein</fullName>
    </submittedName>
</protein>